<reference evidence="1" key="2">
    <citation type="submission" date="2025-08" db="UniProtKB">
        <authorList>
            <consortium name="Ensembl"/>
        </authorList>
    </citation>
    <scope>IDENTIFICATION</scope>
</reference>
<dbReference type="Ensembl" id="ENSMFAT00000087962.1">
    <property type="protein sequence ID" value="ENSMFAP00000048193.1"/>
    <property type="gene ID" value="ENSMFAG00000051433.1"/>
</dbReference>
<evidence type="ECO:0000313" key="2">
    <source>
        <dbReference type="Proteomes" id="UP000233100"/>
    </source>
</evidence>
<sequence length="161" mass="17828">MTGLSHRARPFFFFFETESRSVAQAGVQWRNLGSLQPLPSGFKPFSRLSLPSSWDYRCVPPRPANFCIFSRDGVSPCYPGWSPTPDLRQSTRLGLPKCWDYRCEPLCSAYSLFLRWSLSLSPSLECSGAISAHCNLCLLGSSNSYASPSQVAGTTGARHHT</sequence>
<dbReference type="Proteomes" id="UP000233100">
    <property type="component" value="Chromosome 11"/>
</dbReference>
<accession>A0A7N9IA04</accession>
<reference evidence="1" key="3">
    <citation type="submission" date="2025-09" db="UniProtKB">
        <authorList>
            <consortium name="Ensembl"/>
        </authorList>
    </citation>
    <scope>IDENTIFICATION</scope>
</reference>
<dbReference type="AlphaFoldDB" id="A0A7N9IA04"/>
<proteinExistence type="predicted"/>
<evidence type="ECO:0000313" key="1">
    <source>
        <dbReference type="Ensembl" id="ENSMFAP00000048193.1"/>
    </source>
</evidence>
<organism evidence="1 2">
    <name type="scientific">Macaca fascicularis</name>
    <name type="common">Crab-eating macaque</name>
    <name type="synonym">Cynomolgus monkey</name>
    <dbReference type="NCBI Taxonomy" id="9541"/>
    <lineage>
        <taxon>Eukaryota</taxon>
        <taxon>Metazoa</taxon>
        <taxon>Chordata</taxon>
        <taxon>Craniata</taxon>
        <taxon>Vertebrata</taxon>
        <taxon>Euteleostomi</taxon>
        <taxon>Mammalia</taxon>
        <taxon>Eutheria</taxon>
        <taxon>Euarchontoglires</taxon>
        <taxon>Primates</taxon>
        <taxon>Haplorrhini</taxon>
        <taxon>Catarrhini</taxon>
        <taxon>Cercopithecidae</taxon>
        <taxon>Cercopithecinae</taxon>
        <taxon>Macaca</taxon>
    </lineage>
</organism>
<reference evidence="1 2" key="1">
    <citation type="submission" date="2013-03" db="EMBL/GenBank/DDBJ databases">
        <authorList>
            <person name="Warren W."/>
            <person name="Wilson R.K."/>
        </authorList>
    </citation>
    <scope>NUCLEOTIDE SEQUENCE</scope>
</reference>
<dbReference type="GeneTree" id="ENSGT00940000161627"/>
<name>A0A7N9IA04_MACFA</name>
<dbReference type="PANTHER" id="PTHR46254">
    <property type="entry name" value="PROTEIN GVQW1-RELATED"/>
    <property type="match status" value="1"/>
</dbReference>
<protein>
    <submittedName>
        <fullName evidence="1">Uncharacterized protein</fullName>
    </submittedName>
</protein>
<keyword evidence="2" id="KW-1185">Reference proteome</keyword>